<dbReference type="AlphaFoldDB" id="U9SXC0"/>
<accession>U9SXC0</accession>
<protein>
    <submittedName>
        <fullName evidence="1">Uncharacterized protein</fullName>
    </submittedName>
</protein>
<proteinExistence type="predicted"/>
<name>U9SXC0_RHIID</name>
<organism evidence="1">
    <name type="scientific">Rhizophagus irregularis (strain DAOM 181602 / DAOM 197198 / MUCL 43194)</name>
    <name type="common">Arbuscular mycorrhizal fungus</name>
    <name type="synonym">Glomus intraradices</name>
    <dbReference type="NCBI Taxonomy" id="747089"/>
    <lineage>
        <taxon>Eukaryota</taxon>
        <taxon>Fungi</taxon>
        <taxon>Fungi incertae sedis</taxon>
        <taxon>Mucoromycota</taxon>
        <taxon>Glomeromycotina</taxon>
        <taxon>Glomeromycetes</taxon>
        <taxon>Glomerales</taxon>
        <taxon>Glomeraceae</taxon>
        <taxon>Rhizophagus</taxon>
    </lineage>
</organism>
<dbReference type="EMBL" id="KI298566">
    <property type="protein sequence ID" value="ERZ98692.1"/>
    <property type="molecule type" value="Genomic_DNA"/>
</dbReference>
<sequence length="61" mass="6881">MHWKTDSSNSKLSNSNKRLLEASNAHRWPLGRLNSIRYPELTILVDDALATSQPAKFCPVT</sequence>
<gene>
    <name evidence="1" type="ORF">GLOINDRAFT_10286</name>
</gene>
<dbReference type="HOGENOM" id="CLU_2923863_0_0_1"/>
<reference evidence="1" key="1">
    <citation type="submission" date="2013-07" db="EMBL/GenBank/DDBJ databases">
        <title>The genome of an arbuscular mycorrhizal fungus provides insights into the evolution of the oldest plant symbiosis.</title>
        <authorList>
            <consortium name="DOE Joint Genome Institute"/>
            <person name="Tisserant E."/>
            <person name="Malbreil M."/>
            <person name="Kuo A."/>
            <person name="Kohler A."/>
            <person name="Symeonidi A."/>
            <person name="Balestrini R."/>
            <person name="Charron P."/>
            <person name="Duensing N."/>
            <person name="Frei-dit-Frey N."/>
            <person name="Gianinazzi-Pearson V."/>
            <person name="Gilbert B."/>
            <person name="Handa Y."/>
            <person name="Hijri M."/>
            <person name="Kaul R."/>
            <person name="Kawaguchi M."/>
            <person name="Krajinski F."/>
            <person name="Lammers P."/>
            <person name="Lapierre D."/>
            <person name="Masclaux F.G."/>
            <person name="Murat C."/>
            <person name="Morin E."/>
            <person name="Ndikumana S."/>
            <person name="Pagni M."/>
            <person name="Petitpierre D."/>
            <person name="Requena N."/>
            <person name="Rosikiewicz P."/>
            <person name="Riley R."/>
            <person name="Saito K."/>
            <person name="San Clemente H."/>
            <person name="Shapiro H."/>
            <person name="van Tuinen D."/>
            <person name="Becard G."/>
            <person name="Bonfante P."/>
            <person name="Paszkowski U."/>
            <person name="Shachar-Hill Y."/>
            <person name="Young J.P."/>
            <person name="Sanders I.R."/>
            <person name="Henrissat B."/>
            <person name="Rensing S.A."/>
            <person name="Grigoriev I.V."/>
            <person name="Corradi N."/>
            <person name="Roux C."/>
            <person name="Martin F."/>
        </authorList>
    </citation>
    <scope>NUCLEOTIDE SEQUENCE</scope>
    <source>
        <strain evidence="1">DAOM 197198</strain>
    </source>
</reference>
<evidence type="ECO:0000313" key="1">
    <source>
        <dbReference type="EMBL" id="ERZ98692.1"/>
    </source>
</evidence>